<organism evidence="1 2">
    <name type="scientific">Caerostris extrusa</name>
    <name type="common">Bark spider</name>
    <name type="synonym">Caerostris bankana</name>
    <dbReference type="NCBI Taxonomy" id="172846"/>
    <lineage>
        <taxon>Eukaryota</taxon>
        <taxon>Metazoa</taxon>
        <taxon>Ecdysozoa</taxon>
        <taxon>Arthropoda</taxon>
        <taxon>Chelicerata</taxon>
        <taxon>Arachnida</taxon>
        <taxon>Araneae</taxon>
        <taxon>Araneomorphae</taxon>
        <taxon>Entelegynae</taxon>
        <taxon>Araneoidea</taxon>
        <taxon>Araneidae</taxon>
        <taxon>Caerostris</taxon>
    </lineage>
</organism>
<keyword evidence="2" id="KW-1185">Reference proteome</keyword>
<name>A0AAV4THP9_CAEEX</name>
<sequence>MPVHRHGDGLADGIEARPMFKHAIQMWLTVPQAYSKMHRTVEAYITTGRVEKNSVLKALISYAVSFYHFASRIDTVVVFVKYGESSNLGTKSTDDPHHNNSSITKFWQSSRLLRKELIAVGVRHSHAAPLK</sequence>
<gene>
    <name evidence="1" type="ORF">CEXT_154691</name>
</gene>
<protein>
    <submittedName>
        <fullName evidence="1">Uncharacterized protein</fullName>
    </submittedName>
</protein>
<dbReference type="EMBL" id="BPLR01011220">
    <property type="protein sequence ID" value="GIY44976.1"/>
    <property type="molecule type" value="Genomic_DNA"/>
</dbReference>
<comment type="caution">
    <text evidence="1">The sequence shown here is derived from an EMBL/GenBank/DDBJ whole genome shotgun (WGS) entry which is preliminary data.</text>
</comment>
<reference evidence="1 2" key="1">
    <citation type="submission" date="2021-06" db="EMBL/GenBank/DDBJ databases">
        <title>Caerostris extrusa draft genome.</title>
        <authorList>
            <person name="Kono N."/>
            <person name="Arakawa K."/>
        </authorList>
    </citation>
    <scope>NUCLEOTIDE SEQUENCE [LARGE SCALE GENOMIC DNA]</scope>
</reference>
<evidence type="ECO:0000313" key="2">
    <source>
        <dbReference type="Proteomes" id="UP001054945"/>
    </source>
</evidence>
<dbReference type="AlphaFoldDB" id="A0AAV4THP9"/>
<evidence type="ECO:0000313" key="1">
    <source>
        <dbReference type="EMBL" id="GIY44976.1"/>
    </source>
</evidence>
<accession>A0AAV4THP9</accession>
<proteinExistence type="predicted"/>
<dbReference type="Proteomes" id="UP001054945">
    <property type="component" value="Unassembled WGS sequence"/>
</dbReference>